<dbReference type="InterPro" id="IPR029063">
    <property type="entry name" value="SAM-dependent_MTases_sf"/>
</dbReference>
<comment type="pathway">
    <text evidence="6">Cofactor biosynthesis; ubiquinone biosynthesis.</text>
</comment>
<evidence type="ECO:0000256" key="6">
    <source>
        <dbReference type="HAMAP-Rule" id="MF_01813"/>
    </source>
</evidence>
<dbReference type="Pfam" id="PF01209">
    <property type="entry name" value="Ubie_methyltran"/>
    <property type="match status" value="1"/>
</dbReference>
<feature type="binding site" evidence="6">
    <location>
        <begin position="135"/>
        <end position="136"/>
    </location>
    <ligand>
        <name>S-adenosyl-L-methionine</name>
        <dbReference type="ChEBI" id="CHEBI:59789"/>
    </ligand>
</feature>
<dbReference type="PROSITE" id="PS51608">
    <property type="entry name" value="SAM_MT_UBIE"/>
    <property type="match status" value="1"/>
</dbReference>
<keyword evidence="3 6" id="KW-0808">Transferase</keyword>
<dbReference type="GO" id="GO:0032259">
    <property type="term" value="P:methylation"/>
    <property type="evidence" value="ECO:0007669"/>
    <property type="project" value="UniProtKB-KW"/>
</dbReference>
<dbReference type="PROSITE" id="PS01183">
    <property type="entry name" value="UBIE_1"/>
    <property type="match status" value="1"/>
</dbReference>
<feature type="binding site" evidence="6">
    <location>
        <position position="86"/>
    </location>
    <ligand>
        <name>S-adenosyl-L-methionine</name>
        <dbReference type="ChEBI" id="CHEBI:59789"/>
    </ligand>
</feature>
<evidence type="ECO:0000256" key="5">
    <source>
        <dbReference type="ARBA" id="ARBA00022691"/>
    </source>
</evidence>
<dbReference type="GO" id="GO:0009060">
    <property type="term" value="P:aerobic respiration"/>
    <property type="evidence" value="ECO:0007669"/>
    <property type="project" value="UniProtKB-UniRule"/>
</dbReference>
<gene>
    <name evidence="6" type="primary">ubiE</name>
    <name evidence="8" type="ORF">SAMN04487963_3224</name>
</gene>
<dbReference type="NCBIfam" id="NF001240">
    <property type="entry name" value="PRK00216.1-1"/>
    <property type="match status" value="1"/>
</dbReference>
<comment type="caution">
    <text evidence="6">Lacks conserved residue(s) required for the propagation of feature annotation.</text>
</comment>
<comment type="pathway">
    <text evidence="6">Quinol/quinone metabolism; menaquinone biosynthesis; menaquinol from 1,4-dihydroxy-2-naphthoate: step 2/2.</text>
</comment>
<dbReference type="PANTHER" id="PTHR43591:SF24">
    <property type="entry name" value="2-METHOXY-6-POLYPRENYL-1,4-BENZOQUINOL METHYLASE, MITOCHONDRIAL"/>
    <property type="match status" value="1"/>
</dbReference>
<evidence type="ECO:0000313" key="9">
    <source>
        <dbReference type="Proteomes" id="UP000198519"/>
    </source>
</evidence>
<dbReference type="NCBIfam" id="NF001244">
    <property type="entry name" value="PRK00216.1-5"/>
    <property type="match status" value="1"/>
</dbReference>
<dbReference type="Gene3D" id="3.40.50.150">
    <property type="entry name" value="Vaccinia Virus protein VP39"/>
    <property type="match status" value="1"/>
</dbReference>
<keyword evidence="9" id="KW-1185">Reference proteome</keyword>
<evidence type="ECO:0000256" key="2">
    <source>
        <dbReference type="ARBA" id="ARBA00022603"/>
    </source>
</evidence>
<reference evidence="9" key="1">
    <citation type="submission" date="2016-10" db="EMBL/GenBank/DDBJ databases">
        <authorList>
            <person name="Varghese N."/>
            <person name="Submissions S."/>
        </authorList>
    </citation>
    <scope>NUCLEOTIDE SEQUENCE [LARGE SCALE GENOMIC DNA]</scope>
    <source>
        <strain evidence="9">CGMCC 1.7061</strain>
    </source>
</reference>
<feature type="compositionally biased region" description="Polar residues" evidence="7">
    <location>
        <begin position="1"/>
        <end position="18"/>
    </location>
</feature>
<keyword evidence="4 6" id="KW-0831">Ubiquinone biosynthesis</keyword>
<dbReference type="GO" id="GO:0009234">
    <property type="term" value="P:menaquinone biosynthetic process"/>
    <property type="evidence" value="ECO:0007669"/>
    <property type="project" value="UniProtKB-UniRule"/>
</dbReference>
<dbReference type="GO" id="GO:0043770">
    <property type="term" value="F:demethylmenaquinone methyltransferase activity"/>
    <property type="evidence" value="ECO:0007669"/>
    <property type="project" value="UniProtKB-UniRule"/>
</dbReference>
<accession>A0A1I4SHX1</accession>
<proteinExistence type="inferred from homology"/>
<dbReference type="PANTHER" id="PTHR43591">
    <property type="entry name" value="METHYLTRANSFERASE"/>
    <property type="match status" value="1"/>
</dbReference>
<dbReference type="CDD" id="cd02440">
    <property type="entry name" value="AdoMet_MTases"/>
    <property type="match status" value="1"/>
</dbReference>
<sequence length="263" mass="28875">MSQHQPSSNQENTGTTPDDSTHFGYRTVERSQKAGQVAEVFHSVAGKYDLMNDLMSMGIHRLWKRFTIELSGVRPGQRVLDIAGGTGDLTMKFSDLVGPQGQVVLADINASMLQVGRSRLTDRGYAGNIEYVQADAEHLPFPDNHFNAVSIAFGLRNVTDKDQALRDMARVLKPGGKLMVLEFSKPTNPLLSKVYDSYSFNALPLMGQLIAGDSASYQYLAESIRMHPDQDTLKGMMENAGLVNCKYHNMTGGIVALHVGIKP</sequence>
<feature type="binding site" evidence="6">
    <location>
        <position position="107"/>
    </location>
    <ligand>
        <name>S-adenosyl-L-methionine</name>
        <dbReference type="ChEBI" id="CHEBI:59789"/>
    </ligand>
</feature>
<dbReference type="EMBL" id="FOUE01000005">
    <property type="protein sequence ID" value="SFM63920.1"/>
    <property type="molecule type" value="Genomic_DNA"/>
</dbReference>
<comment type="catalytic activity">
    <reaction evidence="6">
        <text>a 2-demethylmenaquinol + S-adenosyl-L-methionine = a menaquinol + S-adenosyl-L-homocysteine + H(+)</text>
        <dbReference type="Rhea" id="RHEA:42640"/>
        <dbReference type="Rhea" id="RHEA-COMP:9539"/>
        <dbReference type="Rhea" id="RHEA-COMP:9563"/>
        <dbReference type="ChEBI" id="CHEBI:15378"/>
        <dbReference type="ChEBI" id="CHEBI:18151"/>
        <dbReference type="ChEBI" id="CHEBI:55437"/>
        <dbReference type="ChEBI" id="CHEBI:57856"/>
        <dbReference type="ChEBI" id="CHEBI:59789"/>
        <dbReference type="EC" id="2.1.1.163"/>
    </reaction>
</comment>
<dbReference type="SUPFAM" id="SSF53335">
    <property type="entry name" value="S-adenosyl-L-methionine-dependent methyltransferases"/>
    <property type="match status" value="1"/>
</dbReference>
<dbReference type="AlphaFoldDB" id="A0A1I4SHX1"/>
<dbReference type="UniPathway" id="UPA00079">
    <property type="reaction ID" value="UER00169"/>
</dbReference>
<dbReference type="GO" id="GO:0008425">
    <property type="term" value="F:2-methoxy-6-polyprenyl-1,4-benzoquinol methyltransferase activity"/>
    <property type="evidence" value="ECO:0007669"/>
    <property type="project" value="UniProtKB-UniRule"/>
</dbReference>
<evidence type="ECO:0000256" key="7">
    <source>
        <dbReference type="SAM" id="MobiDB-lite"/>
    </source>
</evidence>
<feature type="region of interest" description="Disordered" evidence="7">
    <location>
        <begin position="1"/>
        <end position="23"/>
    </location>
</feature>
<dbReference type="InterPro" id="IPR004033">
    <property type="entry name" value="UbiE/COQ5_MeTrFase"/>
</dbReference>
<dbReference type="STRING" id="488535.SAMN04487963_3224"/>
<name>A0A1I4SHX1_9GAMM</name>
<dbReference type="HAMAP" id="MF_01813">
    <property type="entry name" value="MenG_UbiE_methyltr"/>
    <property type="match status" value="1"/>
</dbReference>
<dbReference type="FunFam" id="3.40.50.150:FF:000014">
    <property type="entry name" value="Ubiquinone/menaquinone biosynthesis C-methyltransferase UbiE"/>
    <property type="match status" value="1"/>
</dbReference>
<evidence type="ECO:0000256" key="4">
    <source>
        <dbReference type="ARBA" id="ARBA00022688"/>
    </source>
</evidence>
<organism evidence="8 9">
    <name type="scientific">Marinobacter zhejiangensis</name>
    <dbReference type="NCBI Taxonomy" id="488535"/>
    <lineage>
        <taxon>Bacteria</taxon>
        <taxon>Pseudomonadati</taxon>
        <taxon>Pseudomonadota</taxon>
        <taxon>Gammaproteobacteria</taxon>
        <taxon>Pseudomonadales</taxon>
        <taxon>Marinobacteraceae</taxon>
        <taxon>Marinobacter</taxon>
    </lineage>
</organism>
<dbReference type="Proteomes" id="UP000198519">
    <property type="component" value="Unassembled WGS sequence"/>
</dbReference>
<evidence type="ECO:0000256" key="3">
    <source>
        <dbReference type="ARBA" id="ARBA00022679"/>
    </source>
</evidence>
<dbReference type="RefSeq" id="WP_092025391.1">
    <property type="nucleotide sequence ID" value="NZ_FOUE01000005.1"/>
</dbReference>
<dbReference type="EC" id="2.1.1.163" evidence="6"/>
<comment type="function">
    <text evidence="6">Methyltransferase required for the conversion of demethylmenaquinol (DMKH2) to menaquinol (MKH2) and the conversion of 2-polyprenyl-6-methoxy-1,4-benzoquinol (DDMQH2) to 2-polyprenyl-3-methyl-6-methoxy-1,4-benzoquinol (DMQH2).</text>
</comment>
<protein>
    <recommendedName>
        <fullName evidence="6">Ubiquinone/menaquinone biosynthesis C-methyltransferase UbiE</fullName>
        <ecNumber evidence="6">2.1.1.163</ecNumber>
        <ecNumber evidence="6">2.1.1.201</ecNumber>
    </recommendedName>
    <alternativeName>
        <fullName evidence="6">2-methoxy-6-polyprenyl-1,4-benzoquinol methylase</fullName>
    </alternativeName>
    <alternativeName>
        <fullName evidence="6">Demethylmenaquinone methyltransferase</fullName>
    </alternativeName>
</protein>
<dbReference type="PROSITE" id="PS01184">
    <property type="entry name" value="UBIE_2"/>
    <property type="match status" value="1"/>
</dbReference>
<keyword evidence="1 6" id="KW-0474">Menaquinone biosynthesis</keyword>
<evidence type="ECO:0000256" key="1">
    <source>
        <dbReference type="ARBA" id="ARBA00022428"/>
    </source>
</evidence>
<evidence type="ECO:0000313" key="8">
    <source>
        <dbReference type="EMBL" id="SFM63920.1"/>
    </source>
</evidence>
<dbReference type="UniPathway" id="UPA00232"/>
<comment type="similarity">
    <text evidence="6">Belongs to the class I-like SAM-binding methyltransferase superfamily. MenG/UbiE family.</text>
</comment>
<dbReference type="OrthoDB" id="9808140at2"/>
<dbReference type="NCBIfam" id="TIGR01934">
    <property type="entry name" value="MenG_MenH_UbiE"/>
    <property type="match status" value="1"/>
</dbReference>
<keyword evidence="5 6" id="KW-0949">S-adenosyl-L-methionine</keyword>
<keyword evidence="2 6" id="KW-0489">Methyltransferase</keyword>
<dbReference type="InterPro" id="IPR023576">
    <property type="entry name" value="UbiE/COQ5_MeTrFase_CS"/>
</dbReference>
<comment type="catalytic activity">
    <reaction evidence="6">
        <text>a 2-methoxy-6-(all-trans-polyprenyl)benzene-1,4-diol + S-adenosyl-L-methionine = a 5-methoxy-2-methyl-3-(all-trans-polyprenyl)benzene-1,4-diol + S-adenosyl-L-homocysteine + H(+)</text>
        <dbReference type="Rhea" id="RHEA:28286"/>
        <dbReference type="Rhea" id="RHEA-COMP:10858"/>
        <dbReference type="Rhea" id="RHEA-COMP:10859"/>
        <dbReference type="ChEBI" id="CHEBI:15378"/>
        <dbReference type="ChEBI" id="CHEBI:57856"/>
        <dbReference type="ChEBI" id="CHEBI:59789"/>
        <dbReference type="ChEBI" id="CHEBI:84166"/>
        <dbReference type="ChEBI" id="CHEBI:84167"/>
        <dbReference type="EC" id="2.1.1.201"/>
    </reaction>
</comment>
<dbReference type="EC" id="2.1.1.201" evidence="6"/>